<dbReference type="PANTHER" id="PTHR30478:SF0">
    <property type="entry name" value="BETA SLIDING CLAMP"/>
    <property type="match status" value="1"/>
</dbReference>
<accession>A0ABX2Q9T8</accession>
<evidence type="ECO:0000313" key="14">
    <source>
        <dbReference type="EMBL" id="NVP54492.1"/>
    </source>
</evidence>
<evidence type="ECO:0000256" key="10">
    <source>
        <dbReference type="PIRNR" id="PIRNR000804"/>
    </source>
</evidence>
<comment type="similarity">
    <text evidence="2 10">Belongs to the beta sliding clamp family.</text>
</comment>
<keyword evidence="5 10" id="KW-0808">Transferase</keyword>
<comment type="subunit">
    <text evidence="10">Forms a ring-shaped head-to-tail homodimer around DNA.</text>
</comment>
<dbReference type="Pfam" id="PF00712">
    <property type="entry name" value="DNA_pol3_beta"/>
    <property type="match status" value="1"/>
</dbReference>
<dbReference type="EMBL" id="JABXYK010000002">
    <property type="protein sequence ID" value="NVP54492.1"/>
    <property type="molecule type" value="Genomic_DNA"/>
</dbReference>
<dbReference type="RefSeq" id="WP_176948507.1">
    <property type="nucleotide sequence ID" value="NZ_JABXYK010000002.1"/>
</dbReference>
<keyword evidence="15" id="KW-1185">Reference proteome</keyword>
<dbReference type="InterPro" id="IPR022635">
    <property type="entry name" value="DNA_polIII_beta_C"/>
</dbReference>
<evidence type="ECO:0000256" key="5">
    <source>
        <dbReference type="ARBA" id="ARBA00022679"/>
    </source>
</evidence>
<feature type="domain" description="DNA polymerase III beta sliding clamp C-terminal" evidence="13">
    <location>
        <begin position="258"/>
        <end position="372"/>
    </location>
</feature>
<reference evidence="14 15" key="1">
    <citation type="submission" date="2020-06" db="EMBL/GenBank/DDBJ databases">
        <title>Rhizobium sp.nov. isolated from the tomato plant.</title>
        <authorList>
            <person name="Thin K.K."/>
            <person name="Zhang X."/>
            <person name="He S."/>
        </authorList>
    </citation>
    <scope>NUCLEOTIDE SEQUENCE [LARGE SCALE GENOMIC DNA]</scope>
    <source>
        <strain evidence="14 15">DBTS2</strain>
    </source>
</reference>
<keyword evidence="8 10" id="KW-0239">DNA-directed DNA polymerase</keyword>
<comment type="caution">
    <text evidence="14">The sequence shown here is derived from an EMBL/GenBank/DDBJ whole genome shotgun (WGS) entry which is preliminary data.</text>
</comment>
<evidence type="ECO:0000256" key="4">
    <source>
        <dbReference type="ARBA" id="ARBA00022490"/>
    </source>
</evidence>
<dbReference type="PANTHER" id="PTHR30478">
    <property type="entry name" value="DNA POLYMERASE III SUBUNIT BETA"/>
    <property type="match status" value="1"/>
</dbReference>
<dbReference type="Gene3D" id="3.10.150.10">
    <property type="entry name" value="DNA Polymerase III, subunit A, domain 2"/>
    <property type="match status" value="1"/>
</dbReference>
<dbReference type="InterPro" id="IPR046938">
    <property type="entry name" value="DNA_clamp_sf"/>
</dbReference>
<evidence type="ECO:0000256" key="7">
    <source>
        <dbReference type="ARBA" id="ARBA00022705"/>
    </source>
</evidence>
<dbReference type="NCBIfam" id="TIGR00663">
    <property type="entry name" value="dnan"/>
    <property type="match status" value="1"/>
</dbReference>
<keyword evidence="4 10" id="KW-0963">Cytoplasm</keyword>
<evidence type="ECO:0000256" key="9">
    <source>
        <dbReference type="ARBA" id="ARBA00023125"/>
    </source>
</evidence>
<protein>
    <recommendedName>
        <fullName evidence="3 10">Beta sliding clamp</fullName>
    </recommendedName>
</protein>
<dbReference type="SUPFAM" id="SSF55979">
    <property type="entry name" value="DNA clamp"/>
    <property type="match status" value="3"/>
</dbReference>
<keyword evidence="7 10" id="KW-0235">DNA replication</keyword>
<dbReference type="SMART" id="SM00480">
    <property type="entry name" value="POL3Bc"/>
    <property type="match status" value="1"/>
</dbReference>
<name>A0ABX2Q9T8_9HYPH</name>
<keyword evidence="9" id="KW-0238">DNA-binding</keyword>
<organism evidence="14 15">
    <name type="scientific">Mycoplana rhizolycopersici</name>
    <dbReference type="NCBI Taxonomy" id="2746702"/>
    <lineage>
        <taxon>Bacteria</taxon>
        <taxon>Pseudomonadati</taxon>
        <taxon>Pseudomonadota</taxon>
        <taxon>Alphaproteobacteria</taxon>
        <taxon>Hyphomicrobiales</taxon>
        <taxon>Rhizobiaceae</taxon>
        <taxon>Mycoplana</taxon>
    </lineage>
</organism>
<evidence type="ECO:0000259" key="12">
    <source>
        <dbReference type="Pfam" id="PF02767"/>
    </source>
</evidence>
<gene>
    <name evidence="14" type="primary">dnaN</name>
    <name evidence="14" type="ORF">HV823_04390</name>
</gene>
<dbReference type="CDD" id="cd00140">
    <property type="entry name" value="beta_clamp"/>
    <property type="match status" value="1"/>
</dbReference>
<dbReference type="InterPro" id="IPR010916">
    <property type="entry name" value="TonB_box_CS"/>
</dbReference>
<evidence type="ECO:0000259" key="13">
    <source>
        <dbReference type="Pfam" id="PF02768"/>
    </source>
</evidence>
<dbReference type="Proteomes" id="UP000659172">
    <property type="component" value="Unassembled WGS sequence"/>
</dbReference>
<evidence type="ECO:0000256" key="1">
    <source>
        <dbReference type="ARBA" id="ARBA00004496"/>
    </source>
</evidence>
<evidence type="ECO:0000256" key="3">
    <source>
        <dbReference type="ARBA" id="ARBA00021035"/>
    </source>
</evidence>
<dbReference type="InterPro" id="IPR022637">
    <property type="entry name" value="DNA_polIII_beta_cen"/>
</dbReference>
<dbReference type="GO" id="GO:0003887">
    <property type="term" value="F:DNA-directed DNA polymerase activity"/>
    <property type="evidence" value="ECO:0007669"/>
    <property type="project" value="UniProtKB-EC"/>
</dbReference>
<evidence type="ECO:0000313" key="15">
    <source>
        <dbReference type="Proteomes" id="UP000659172"/>
    </source>
</evidence>
<comment type="subcellular location">
    <subcellularLocation>
        <location evidence="1 10">Cytoplasm</location>
    </subcellularLocation>
</comment>
<evidence type="ECO:0000256" key="6">
    <source>
        <dbReference type="ARBA" id="ARBA00022695"/>
    </source>
</evidence>
<proteinExistence type="inferred from homology"/>
<feature type="domain" description="DNA polymerase III beta sliding clamp central" evidence="12">
    <location>
        <begin position="135"/>
        <end position="252"/>
    </location>
</feature>
<dbReference type="Gene3D" id="3.70.10.10">
    <property type="match status" value="1"/>
</dbReference>
<evidence type="ECO:0000259" key="11">
    <source>
        <dbReference type="Pfam" id="PF00712"/>
    </source>
</evidence>
<dbReference type="PROSITE" id="PS00430">
    <property type="entry name" value="TONB_DEPENDENT_REC_1"/>
    <property type="match status" value="1"/>
</dbReference>
<evidence type="ECO:0000256" key="2">
    <source>
        <dbReference type="ARBA" id="ARBA00010752"/>
    </source>
</evidence>
<comment type="function">
    <text evidence="10">Confers DNA tethering and processivity to DNA polymerases and other proteins. Acts as a clamp, forming a ring around DNA (a reaction catalyzed by the clamp-loading complex) which diffuses in an ATP-independent manner freely and bidirectionally along dsDNA. Initially characterized for its ability to contact the catalytic subunit of DNA polymerase III (Pol III), a complex, multichain enzyme responsible for most of the replicative synthesis in bacteria; Pol III exhibits 3'-5' exonuclease proofreading activity. The beta chain is required for initiation of replication as well as for processivity of DNA replication.</text>
</comment>
<dbReference type="InterPro" id="IPR001001">
    <property type="entry name" value="DNA_polIII_beta"/>
</dbReference>
<dbReference type="InterPro" id="IPR022634">
    <property type="entry name" value="DNA_polIII_beta_N"/>
</dbReference>
<dbReference type="Pfam" id="PF02768">
    <property type="entry name" value="DNA_pol3_beta_3"/>
    <property type="match status" value="1"/>
</dbReference>
<keyword evidence="6 10" id="KW-0548">Nucleotidyltransferase</keyword>
<sequence>MFKTEKPAFVAALSSIIGVVNRTAKIPIQQHALFERDGDTIIVRGTSMDIEMAARFNAGFADDFEDFTAPAHLMADAVKSMPDGQEIRIERIDHAGKMTGIYIKSGRSRLKLPVMPASDFPKLDAGTLPHQLSMASSLLAKAMKATVHAVTKDQTRYYLAGVYLHPKEDGLRLVATDGLRLAVRLIKAIDLDQGEDLASLPPIIVPTKAVDTILKFIAEDEDVTLDYSALKLRVTCGSRVMTAKLVEATFPDYWAIKPAAGAICASFSAASLSGAIARVLVATPDAGLGVAFRFSGGALALQARDNAVGEGEDEIDCAADGEVETGYNGAHMREALDHTEGDAVELLTSVGASPSLLRAAGDEHNYTILMPMKPKGARAS</sequence>
<dbReference type="Pfam" id="PF02767">
    <property type="entry name" value="DNA_pol3_beta_2"/>
    <property type="match status" value="1"/>
</dbReference>
<evidence type="ECO:0000256" key="8">
    <source>
        <dbReference type="ARBA" id="ARBA00022932"/>
    </source>
</evidence>
<dbReference type="PIRSF" id="PIRSF000804">
    <property type="entry name" value="DNA_pol_III_b"/>
    <property type="match status" value="1"/>
</dbReference>
<feature type="domain" description="DNA polymerase III beta sliding clamp N-terminal" evidence="11">
    <location>
        <begin position="2"/>
        <end position="124"/>
    </location>
</feature>